<reference evidence="1 2" key="1">
    <citation type="journal article" date="2014" name="Genome Biol. Evol.">
        <title>The genome of the myxosporean Thelohanellus kitauei shows adaptations to nutrient acquisition within its fish host.</title>
        <authorList>
            <person name="Yang Y."/>
            <person name="Xiong J."/>
            <person name="Zhou Z."/>
            <person name="Huo F."/>
            <person name="Miao W."/>
            <person name="Ran C."/>
            <person name="Liu Y."/>
            <person name="Zhang J."/>
            <person name="Feng J."/>
            <person name="Wang M."/>
            <person name="Wang M."/>
            <person name="Wang L."/>
            <person name="Yao B."/>
        </authorList>
    </citation>
    <scope>NUCLEOTIDE SEQUENCE [LARGE SCALE GENOMIC DNA]</scope>
    <source>
        <strain evidence="1">Wuqing</strain>
    </source>
</reference>
<evidence type="ECO:0000313" key="1">
    <source>
        <dbReference type="EMBL" id="KII64396.1"/>
    </source>
</evidence>
<sequence>MGYTLFAVKPYFLECYYKIWLQLFIPPPLYFSKLCIKIKNVPEWGSKILEPKQNTILKKEAKPQNATYLRATYFSSQKHTSSVNLFQSIKTFPNPLSFTILQSKKVPKN</sequence>
<proteinExistence type="predicted"/>
<protein>
    <submittedName>
        <fullName evidence="1">Uncharacterized protein</fullName>
    </submittedName>
</protein>
<accession>A0A0C2MBM3</accession>
<dbReference type="Proteomes" id="UP000031668">
    <property type="component" value="Unassembled WGS sequence"/>
</dbReference>
<dbReference type="AlphaFoldDB" id="A0A0C2MBM3"/>
<organism evidence="1 2">
    <name type="scientific">Thelohanellus kitauei</name>
    <name type="common">Myxosporean</name>
    <dbReference type="NCBI Taxonomy" id="669202"/>
    <lineage>
        <taxon>Eukaryota</taxon>
        <taxon>Metazoa</taxon>
        <taxon>Cnidaria</taxon>
        <taxon>Myxozoa</taxon>
        <taxon>Myxosporea</taxon>
        <taxon>Bivalvulida</taxon>
        <taxon>Platysporina</taxon>
        <taxon>Myxobolidae</taxon>
        <taxon>Thelohanellus</taxon>
    </lineage>
</organism>
<dbReference type="EMBL" id="JWZT01004302">
    <property type="protein sequence ID" value="KII64396.1"/>
    <property type="molecule type" value="Genomic_DNA"/>
</dbReference>
<keyword evidence="2" id="KW-1185">Reference proteome</keyword>
<gene>
    <name evidence="1" type="ORF">RF11_10225</name>
</gene>
<evidence type="ECO:0000313" key="2">
    <source>
        <dbReference type="Proteomes" id="UP000031668"/>
    </source>
</evidence>
<name>A0A0C2MBM3_THEKT</name>
<comment type="caution">
    <text evidence="1">The sequence shown here is derived from an EMBL/GenBank/DDBJ whole genome shotgun (WGS) entry which is preliminary data.</text>
</comment>